<sequence>MFADRYNNNLRANYLEIFTDKVRDNDVMECYIVLDLFSWWLRPGHFEITYSQWEELKNLMINKYPNAKQINREAIR</sequence>
<dbReference type="EMBL" id="BEXD01000016">
    <property type="protein sequence ID" value="GBB83398.1"/>
    <property type="molecule type" value="Genomic_DNA"/>
</dbReference>
<dbReference type="Proteomes" id="UP000247702">
    <property type="component" value="Unassembled WGS sequence"/>
</dbReference>
<accession>A0A2Z6QRH5</accession>
<gene>
    <name evidence="1" type="ORF">RclHR1_10110010</name>
</gene>
<reference evidence="1 2" key="1">
    <citation type="submission" date="2017-11" db="EMBL/GenBank/DDBJ databases">
        <title>The genome of Rhizophagus clarus HR1 reveals common genetic basis of auxotrophy among arbuscular mycorrhizal fungi.</title>
        <authorList>
            <person name="Kobayashi Y."/>
        </authorList>
    </citation>
    <scope>NUCLEOTIDE SEQUENCE [LARGE SCALE GENOMIC DNA]</scope>
    <source>
        <strain evidence="1 2">HR1</strain>
    </source>
</reference>
<evidence type="ECO:0000313" key="1">
    <source>
        <dbReference type="EMBL" id="GBB83398.1"/>
    </source>
</evidence>
<proteinExistence type="predicted"/>
<dbReference type="AlphaFoldDB" id="A0A2Z6QRH5"/>
<comment type="caution">
    <text evidence="1">The sequence shown here is derived from an EMBL/GenBank/DDBJ whole genome shotgun (WGS) entry which is preliminary data.</text>
</comment>
<keyword evidence="2" id="KW-1185">Reference proteome</keyword>
<evidence type="ECO:0000313" key="2">
    <source>
        <dbReference type="Proteomes" id="UP000247702"/>
    </source>
</evidence>
<organism evidence="1 2">
    <name type="scientific">Rhizophagus clarus</name>
    <dbReference type="NCBI Taxonomy" id="94130"/>
    <lineage>
        <taxon>Eukaryota</taxon>
        <taxon>Fungi</taxon>
        <taxon>Fungi incertae sedis</taxon>
        <taxon>Mucoromycota</taxon>
        <taxon>Glomeromycotina</taxon>
        <taxon>Glomeromycetes</taxon>
        <taxon>Glomerales</taxon>
        <taxon>Glomeraceae</taxon>
        <taxon>Rhizophagus</taxon>
    </lineage>
</organism>
<protein>
    <submittedName>
        <fullName evidence="1">Uncharacterized protein</fullName>
    </submittedName>
</protein>
<name>A0A2Z6QRH5_9GLOM</name>